<dbReference type="Pfam" id="PF12081">
    <property type="entry name" value="GldM_1st"/>
    <property type="match status" value="1"/>
</dbReference>
<evidence type="ECO:0000259" key="5">
    <source>
        <dbReference type="Pfam" id="PF21602"/>
    </source>
</evidence>
<dbReference type="InterPro" id="IPR022720">
    <property type="entry name" value="Motility-assoc_prot_GldM_N"/>
</dbReference>
<evidence type="ECO:0000313" key="6">
    <source>
        <dbReference type="EMBL" id="CAA6798516.1"/>
    </source>
</evidence>
<dbReference type="AlphaFoldDB" id="A0A6S6RSY6"/>
<dbReference type="Pfam" id="PF12080">
    <property type="entry name" value="GldM_4th"/>
    <property type="match status" value="1"/>
</dbReference>
<dbReference type="InterPro" id="IPR048406">
    <property type="entry name" value="GldM_Ig-like-2"/>
</dbReference>
<accession>A0A6S6RSY6</accession>
<feature type="domain" description="Gliding motility-associated protein GldM N-terminal" evidence="3">
    <location>
        <begin position="55"/>
        <end position="269"/>
    </location>
</feature>
<dbReference type="InterPro" id="IPR048405">
    <property type="entry name" value="GldM_Ig-like-1"/>
</dbReference>
<dbReference type="InterPro" id="IPR022719">
    <property type="entry name" value="Motility-assoc_prot_GldM_C"/>
</dbReference>
<proteinExistence type="predicted"/>
<evidence type="ECO:0000256" key="1">
    <source>
        <dbReference type="SAM" id="MobiDB-lite"/>
    </source>
</evidence>
<organism evidence="6">
    <name type="scientific">uncultured Aureispira sp</name>
    <dbReference type="NCBI Taxonomy" id="1331704"/>
    <lineage>
        <taxon>Bacteria</taxon>
        <taxon>Pseudomonadati</taxon>
        <taxon>Bacteroidota</taxon>
        <taxon>Saprospiria</taxon>
        <taxon>Saprospirales</taxon>
        <taxon>Saprospiraceae</taxon>
        <taxon>Aureispira</taxon>
        <taxon>environmental samples</taxon>
    </lineage>
</organism>
<name>A0A6S6RSY6_9BACT</name>
<evidence type="ECO:0000259" key="3">
    <source>
        <dbReference type="Pfam" id="PF12081"/>
    </source>
</evidence>
<feature type="domain" description="Gliding motility-associated protein GldM second immunoglobulin-like" evidence="5">
    <location>
        <begin position="374"/>
        <end position="452"/>
    </location>
</feature>
<evidence type="ECO:0000259" key="2">
    <source>
        <dbReference type="Pfam" id="PF12080"/>
    </source>
</evidence>
<feature type="domain" description="Gliding motility-associated protein GldM C-terminal" evidence="2">
    <location>
        <begin position="455"/>
        <end position="564"/>
    </location>
</feature>
<dbReference type="Pfam" id="PF21602">
    <property type="entry name" value="GldM_3rd"/>
    <property type="match status" value="1"/>
</dbReference>
<feature type="domain" description="Gliding motility-associated protein GldM first immunoglobulin-like" evidence="4">
    <location>
        <begin position="277"/>
        <end position="364"/>
    </location>
</feature>
<protein>
    <submittedName>
        <fullName evidence="6">Gliding motility protein GldM</fullName>
    </submittedName>
</protein>
<dbReference type="EMBL" id="CACVAQ010000007">
    <property type="protein sequence ID" value="CAA6798516.1"/>
    <property type="molecule type" value="Genomic_DNA"/>
</dbReference>
<dbReference type="Pfam" id="PF21601">
    <property type="entry name" value="GldM_2nd"/>
    <property type="match status" value="1"/>
</dbReference>
<sequence length="564" mass="62283">MKPTILFFLTFLCLSICCSCEQILPKIGDPPSERETTEGNTDQGQTRKENTSSSFITSMRHLNHINSYIESSNDRLIANMDATADTKMQYTPLVAKAFEIQSLSTAFNQFIYDLKNLVAQESNGVYTKFDKETQGNKELIGLPKDGSNKKVIESVFISGRYGGTNTQEQQGPALYDKLLELRNDYLKAVASLWDNGGIQGTIFADYAKKESLLAQLSDKLSLSDYDTRFNEATWIKENFKGKNVEEAYISLTQCQNQVNLSTAAVLRFLSTQMGKIEVRYDKFDVLALSSKPYVLLGETYESEIALGAYSSQAKFSVSVDGYSLPVVDGKAKYTTKSSSVGEKSYNAKISVANPLTGEIETFVKTFKHEVGQPSVNVAADKQNVLYIGVNNPVTIAATGIATSSLKVSMIGGSLQKVSGTGYIAQVSRPGEVIITVADTKNGKKFPFKFRVKRIPSPIVKMGMGTHFDGTISSSLFKAQPGLLAVVEDFDYDAKCKVHSYKLTYIRKRQDAILMDAKGARFTDKILTFIRQAKPGDLYSFTDVMVLCPGDRKSRQVNGLSFKIK</sequence>
<feature type="region of interest" description="Disordered" evidence="1">
    <location>
        <begin position="28"/>
        <end position="53"/>
    </location>
</feature>
<gene>
    <name evidence="6" type="ORF">HELGO_WM28146</name>
</gene>
<reference evidence="6" key="1">
    <citation type="submission" date="2020-01" db="EMBL/GenBank/DDBJ databases">
        <authorList>
            <person name="Meier V. D."/>
            <person name="Meier V D."/>
        </authorList>
    </citation>
    <scope>NUCLEOTIDE SEQUENCE</scope>
    <source>
        <strain evidence="6">HLG_WM_MAG_10</strain>
    </source>
</reference>
<evidence type="ECO:0000259" key="4">
    <source>
        <dbReference type="Pfam" id="PF21601"/>
    </source>
</evidence>